<feature type="transmembrane region" description="Helical" evidence="2">
    <location>
        <begin position="417"/>
        <end position="434"/>
    </location>
</feature>
<evidence type="ECO:0000256" key="2">
    <source>
        <dbReference type="SAM" id="Phobius"/>
    </source>
</evidence>
<sequence length="435" mass="51514">MSFSDLVDTVIRVYNSDNTRIIDNIFLFVIILIFLTILLLNLLDIIQFIISRYNILSEPVNSSSPYNDSLYQKYCNLYETNSLIVDQKILMWFTIYIILFIIFWFNYIVDALSYVRIIKEIKLVGYSKYFNYDLTNKTDYNFLKYLSIYILIVFLILIYYIYNYYNNLNVIDTEVYGNMKEINDEFEKYIIPELYQELIKNDGNSLPKKLSNFIKSKNAIIKYGGGDVNDVNNVNNVMKYFFKEDIDNRLKLMITYIVSEDAAFKTIKIKSLKPSPVEPNANYIPPTEKCFYHMLNNPKKNVILPEYEEITNKNLFIYPPDFASPDFNVDNTKLEHGLPSSEKLKVKYNEIKDRISKYSRNINSYHEDNTIYYKIWLLFITMSGFIASIFALTFFILETGWINITYEEWLKDYLKTLIVLFTLFILIIGAMIINL</sequence>
<dbReference type="EMBL" id="MW030602">
    <property type="protein sequence ID" value="QPI16776.1"/>
    <property type="molecule type" value="Genomic_DNA"/>
</dbReference>
<keyword evidence="1" id="KW-0175">Coiled coil</keyword>
<keyword evidence="2" id="KW-1133">Transmembrane helix</keyword>
<name>A0A7S9SVG1_9VIRU</name>
<accession>A0A7S9SVG1</accession>
<keyword evidence="2" id="KW-0812">Transmembrane</keyword>
<feature type="transmembrane region" description="Helical" evidence="2">
    <location>
        <begin position="89"/>
        <end position="109"/>
    </location>
</feature>
<evidence type="ECO:0000256" key="1">
    <source>
        <dbReference type="SAM" id="Coils"/>
    </source>
</evidence>
<gene>
    <name evidence="3" type="ORF">NIOZUU159_00271</name>
</gene>
<reference evidence="3" key="1">
    <citation type="submission" date="2020-08" db="EMBL/GenBank/DDBJ databases">
        <title>Bridging the membrane lipid divide: bacteria of the FCB group superphylum have the potential to synthesize archaeal ether lipids.</title>
        <authorList>
            <person name="Villanueva L."/>
            <person name="von Meijenfeldt F.A.B."/>
            <person name="Westbye A.B."/>
            <person name="Yadav S."/>
            <person name="Hopmans E.C."/>
            <person name="Dutilh B.E."/>
            <person name="Sinninghe Damste J.S."/>
        </authorList>
    </citation>
    <scope>NUCLEOTIDE SEQUENCE</scope>
    <source>
        <strain evidence="3">NIOZ-UU159</strain>
    </source>
</reference>
<proteinExistence type="predicted"/>
<feature type="transmembrane region" description="Helical" evidence="2">
    <location>
        <begin position="25"/>
        <end position="43"/>
    </location>
</feature>
<feature type="coiled-coil region" evidence="1">
    <location>
        <begin position="341"/>
        <end position="368"/>
    </location>
</feature>
<feature type="transmembrane region" description="Helical" evidence="2">
    <location>
        <begin position="142"/>
        <end position="162"/>
    </location>
</feature>
<keyword evidence="2" id="KW-0472">Membrane</keyword>
<feature type="transmembrane region" description="Helical" evidence="2">
    <location>
        <begin position="375"/>
        <end position="397"/>
    </location>
</feature>
<protein>
    <submittedName>
        <fullName evidence="3">Uncharacterized protein</fullName>
    </submittedName>
</protein>
<evidence type="ECO:0000313" key="3">
    <source>
        <dbReference type="EMBL" id="QPI16776.1"/>
    </source>
</evidence>
<organism evidence="3">
    <name type="scientific">Virus NIOZ-UU159</name>
    <dbReference type="NCBI Taxonomy" id="2763270"/>
    <lineage>
        <taxon>Viruses</taxon>
    </lineage>
</organism>